<organism evidence="2">
    <name type="scientific">Spongospora subterranea</name>
    <dbReference type="NCBI Taxonomy" id="70186"/>
    <lineage>
        <taxon>Eukaryota</taxon>
        <taxon>Sar</taxon>
        <taxon>Rhizaria</taxon>
        <taxon>Endomyxa</taxon>
        <taxon>Phytomyxea</taxon>
        <taxon>Plasmodiophorida</taxon>
        <taxon>Plasmodiophoridae</taxon>
        <taxon>Spongospora</taxon>
    </lineage>
</organism>
<sequence length="173" mass="19311">MYLPVQCLLHRQVLINFPTTNRFGQLTHGHLPHMSGHTVPSFAFPPLLIVEQAASTMMMWKMLAFVCIIQFCQSAANDDKAIAADHIRTIGVQDAHQSPSFQSLTHPYNTKFSARDKPSSTSTSNSKTIPMLYIIESIVEFFTTVIHQEDWKSMRSNADCTPDAADGSCCNCM</sequence>
<accession>A0A0H5R246</accession>
<name>A0A0H5R246_9EUKA</name>
<evidence type="ECO:0000313" key="2">
    <source>
        <dbReference type="EMBL" id="CRZ08265.1"/>
    </source>
</evidence>
<dbReference type="EMBL" id="HACM01007823">
    <property type="protein sequence ID" value="CRZ08265.1"/>
    <property type="molecule type" value="Transcribed_RNA"/>
</dbReference>
<evidence type="ECO:0000256" key="1">
    <source>
        <dbReference type="SAM" id="MobiDB-lite"/>
    </source>
</evidence>
<dbReference type="EMBL" id="HACM01007824">
    <property type="protein sequence ID" value="CRZ08266.1"/>
    <property type="molecule type" value="Transcribed_RNA"/>
</dbReference>
<proteinExistence type="predicted"/>
<reference evidence="2" key="1">
    <citation type="submission" date="2015-04" db="EMBL/GenBank/DDBJ databases">
        <title>The genome sequence of the plant pathogenic Rhizarian Plasmodiophora brassicae reveals insights in its biotrophic life cycle and the origin of chitin synthesis.</title>
        <authorList>
            <person name="Schwelm A."/>
            <person name="Fogelqvist J."/>
            <person name="Knaust A."/>
            <person name="Julke S."/>
            <person name="Lilja T."/>
            <person name="Dhandapani V."/>
            <person name="Bonilla-Rosso G."/>
            <person name="Karlsson M."/>
            <person name="Shevchenko A."/>
            <person name="Choi S.R."/>
            <person name="Kim H.G."/>
            <person name="Park J.Y."/>
            <person name="Lim Y.P."/>
            <person name="Ludwig-Muller J."/>
            <person name="Dixelius C."/>
        </authorList>
    </citation>
    <scope>NUCLEOTIDE SEQUENCE</scope>
    <source>
        <tissue evidence="2">Potato root galls</tissue>
    </source>
</reference>
<feature type="compositionally biased region" description="Polar residues" evidence="1">
    <location>
        <begin position="100"/>
        <end position="112"/>
    </location>
</feature>
<protein>
    <submittedName>
        <fullName evidence="2">Uncharacterized protein</fullName>
    </submittedName>
</protein>
<dbReference type="AlphaFoldDB" id="A0A0H5R246"/>
<feature type="region of interest" description="Disordered" evidence="1">
    <location>
        <begin position="100"/>
        <end position="125"/>
    </location>
</feature>